<protein>
    <recommendedName>
        <fullName evidence="3">PX domain-containing protein</fullName>
    </recommendedName>
</protein>
<dbReference type="CDD" id="cd06093">
    <property type="entry name" value="PX_domain"/>
    <property type="match status" value="1"/>
</dbReference>
<feature type="region of interest" description="Disordered" evidence="2">
    <location>
        <begin position="490"/>
        <end position="513"/>
    </location>
</feature>
<sequence length="854" mass="94396">MSQSRKSGYKLQSSHASDQLIDAKESSRWTAANTPKTQINPRPSPLEGSSGSRGLKAFEADESSTVNASPSSVRTRDQDFAAVTPTVGTTRQSTSGESAAGPKPRSERKGTRNRMRKGSRKKKKKKRVSRVVDLDDTSMPTSENKSSTQVADERRKSRAQRLKVGLREEEKAAVNRRNSTIDIKSLGSETTLNQRQQCVPIIPNPDKEVGKKNPGNLGNPAFVSVSQKESKNATKREMGKPESSPLNPTPKPPKPNPNINPTLKPNPNIDSALKPNPDIDPTRIPSLPKPGSQSQHETENLPKSNKLTSESKVVQNTVSEPKEDASNPIKDVSEPKGAQKPEGASESKVASSTVSLTKPRISEVSVDVRGMSRAEIPDALICSEKTLEKVSDMLMALGSSPLDMGEFLVRRLDDSDNQSQMSESNIRSSEPDGLSDNLDDSTNRGSKKGKQNNPKGPNGALSVGYETGFEGEERVLPDVIGASPIASSRVTVSTKGKEKLEEKESKSAASDGVPQPTFIKSGYLLMQDGRDFRPFHVQILPVFSPDSKLASMGLQVSDGPDGKGDYVRHGLFGCRVQVGHSSTEFTIHTQGDEHLKARAASVRARTGWVQTLGACSAPVLVLRKVYRHLAVDPIQALEEELEDLNFAVSSEGMKHDKAAEQRIERYNHEIKTLSQRLTILIERKESETKKKHTLQLVQWDNAAGDDWAGGEVDNKGEERWLRRATVMEVSHTRVGLKTVKFYTMKLIMGERRRSVDNQLLCFTKRFSQFLILHYDVQQWYHKRYPEIKLPPPPPKHRFSVFSSSEFLNQRKTELERYIFALGGVKWMHNCTPFLEFVNANARNGPGVRVLPAGH</sequence>
<gene>
    <name evidence="4" type="ORF">LAMO00422_LOCUS17144</name>
</gene>
<feature type="compositionally biased region" description="Polar residues" evidence="2">
    <location>
        <begin position="291"/>
        <end position="319"/>
    </location>
</feature>
<feature type="compositionally biased region" description="Pro residues" evidence="2">
    <location>
        <begin position="247"/>
        <end position="258"/>
    </location>
</feature>
<dbReference type="Gene3D" id="3.30.1520.10">
    <property type="entry name" value="Phox-like domain"/>
    <property type="match status" value="1"/>
</dbReference>
<feature type="compositionally biased region" description="Polar residues" evidence="2">
    <location>
        <begin position="138"/>
        <end position="150"/>
    </location>
</feature>
<feature type="compositionally biased region" description="Basic and acidic residues" evidence="2">
    <location>
        <begin position="228"/>
        <end position="240"/>
    </location>
</feature>
<dbReference type="PROSITE" id="PS50195">
    <property type="entry name" value="PX"/>
    <property type="match status" value="1"/>
</dbReference>
<dbReference type="GO" id="GO:0035091">
    <property type="term" value="F:phosphatidylinositol binding"/>
    <property type="evidence" value="ECO:0007669"/>
    <property type="project" value="InterPro"/>
</dbReference>
<dbReference type="InterPro" id="IPR036871">
    <property type="entry name" value="PX_dom_sf"/>
</dbReference>
<organism evidence="4">
    <name type="scientific">Amorphochlora amoebiformis</name>
    <dbReference type="NCBI Taxonomy" id="1561963"/>
    <lineage>
        <taxon>Eukaryota</taxon>
        <taxon>Sar</taxon>
        <taxon>Rhizaria</taxon>
        <taxon>Cercozoa</taxon>
        <taxon>Chlorarachniophyceae</taxon>
        <taxon>Amorphochlora</taxon>
    </lineage>
</organism>
<reference evidence="4" key="1">
    <citation type="submission" date="2021-01" db="EMBL/GenBank/DDBJ databases">
        <authorList>
            <person name="Corre E."/>
            <person name="Pelletier E."/>
            <person name="Niang G."/>
            <person name="Scheremetjew M."/>
            <person name="Finn R."/>
            <person name="Kale V."/>
            <person name="Holt S."/>
            <person name="Cochrane G."/>
            <person name="Meng A."/>
            <person name="Brown T."/>
            <person name="Cohen L."/>
        </authorList>
    </citation>
    <scope>NUCLEOTIDE SEQUENCE</scope>
    <source>
        <strain evidence="4">CCMP2058</strain>
    </source>
</reference>
<feature type="compositionally biased region" description="Polar residues" evidence="2">
    <location>
        <begin position="417"/>
        <end position="428"/>
    </location>
</feature>
<feature type="compositionally biased region" description="Polar residues" evidence="2">
    <location>
        <begin position="1"/>
        <end position="17"/>
    </location>
</feature>
<dbReference type="InterPro" id="IPR001683">
    <property type="entry name" value="PX_dom"/>
</dbReference>
<feature type="region of interest" description="Disordered" evidence="2">
    <location>
        <begin position="1"/>
        <end position="365"/>
    </location>
</feature>
<evidence type="ECO:0000313" key="4">
    <source>
        <dbReference type="EMBL" id="CAD8458193.1"/>
    </source>
</evidence>
<evidence type="ECO:0000256" key="2">
    <source>
        <dbReference type="SAM" id="MobiDB-lite"/>
    </source>
</evidence>
<feature type="compositionally biased region" description="Basic and acidic residues" evidence="2">
    <location>
        <begin position="320"/>
        <end position="345"/>
    </location>
</feature>
<dbReference type="EMBL" id="HBEM01025245">
    <property type="protein sequence ID" value="CAD8458193.1"/>
    <property type="molecule type" value="Transcribed_RNA"/>
</dbReference>
<name>A0A7S0H450_9EUKA</name>
<feature type="compositionally biased region" description="Polar residues" evidence="2">
    <location>
        <begin position="28"/>
        <end position="52"/>
    </location>
</feature>
<feature type="compositionally biased region" description="Polar residues" evidence="2">
    <location>
        <begin position="176"/>
        <end position="197"/>
    </location>
</feature>
<evidence type="ECO:0000259" key="3">
    <source>
        <dbReference type="PROSITE" id="PS50195"/>
    </source>
</evidence>
<feature type="compositionally biased region" description="Basic residues" evidence="2">
    <location>
        <begin position="111"/>
        <end position="129"/>
    </location>
</feature>
<feature type="compositionally biased region" description="Polar residues" evidence="2">
    <location>
        <begin position="86"/>
        <end position="97"/>
    </location>
</feature>
<feature type="compositionally biased region" description="Polar residues" evidence="2">
    <location>
        <begin position="63"/>
        <end position="73"/>
    </location>
</feature>
<proteinExistence type="predicted"/>
<feature type="compositionally biased region" description="Basic and acidic residues" evidence="2">
    <location>
        <begin position="495"/>
        <end position="506"/>
    </location>
</feature>
<feature type="domain" description="PX" evidence="3">
    <location>
        <begin position="720"/>
        <end position="844"/>
    </location>
</feature>
<accession>A0A7S0H450</accession>
<dbReference type="Pfam" id="PF00787">
    <property type="entry name" value="PX"/>
    <property type="match status" value="1"/>
</dbReference>
<keyword evidence="1" id="KW-0175">Coiled coil</keyword>
<dbReference type="AlphaFoldDB" id="A0A7S0H450"/>
<feature type="compositionally biased region" description="Low complexity" evidence="2">
    <location>
        <begin position="259"/>
        <end position="269"/>
    </location>
</feature>
<feature type="region of interest" description="Disordered" evidence="2">
    <location>
        <begin position="413"/>
        <end position="464"/>
    </location>
</feature>
<dbReference type="SUPFAM" id="SSF64268">
    <property type="entry name" value="PX domain"/>
    <property type="match status" value="1"/>
</dbReference>
<evidence type="ECO:0000256" key="1">
    <source>
        <dbReference type="SAM" id="Coils"/>
    </source>
</evidence>
<feature type="coiled-coil region" evidence="1">
    <location>
        <begin position="656"/>
        <end position="683"/>
    </location>
</feature>